<reference evidence="2 3" key="1">
    <citation type="submission" date="2017-08" db="EMBL/GenBank/DDBJ databases">
        <title>Whole Genome Sequence of Sphingobium hydrophobicum C1: Insights into Adaption to the Electronic-waste Contaminated Sediment.</title>
        <authorList>
            <person name="Song D."/>
            <person name="Chen X."/>
            <person name="Xu M."/>
        </authorList>
    </citation>
    <scope>NUCLEOTIDE SEQUENCE [LARGE SCALE GENOMIC DNA]</scope>
    <source>
        <strain evidence="2 3">C1</strain>
    </source>
</reference>
<evidence type="ECO:0000313" key="3">
    <source>
        <dbReference type="Proteomes" id="UP000217141"/>
    </source>
</evidence>
<sequence>MTNVQPSIDLDRLRHIIGSLSEGVILVDANQAIIWANEAALRMHGVDDLSGLGKDVDDYRERFQLRYRNKHRLGEGDYPIDRVIAGEAFDEVVVEVIPRDE</sequence>
<dbReference type="SMART" id="SM00091">
    <property type="entry name" value="PAS"/>
    <property type="match status" value="1"/>
</dbReference>
<dbReference type="AlphaFoldDB" id="A0A249MYC3"/>
<dbReference type="InterPro" id="IPR035965">
    <property type="entry name" value="PAS-like_dom_sf"/>
</dbReference>
<feature type="domain" description="PAS" evidence="1">
    <location>
        <begin position="9"/>
        <end position="54"/>
    </location>
</feature>
<name>A0A249MYC3_SPHXE</name>
<protein>
    <recommendedName>
        <fullName evidence="1">PAS domain-containing protein</fullName>
    </recommendedName>
</protein>
<dbReference type="Proteomes" id="UP000217141">
    <property type="component" value="Chromosome II"/>
</dbReference>
<dbReference type="EMBL" id="CP022746">
    <property type="protein sequence ID" value="ASY46167.1"/>
    <property type="molecule type" value="Genomic_DNA"/>
</dbReference>
<organism evidence="2 3">
    <name type="scientific">Sphingobium xenophagum</name>
    <dbReference type="NCBI Taxonomy" id="121428"/>
    <lineage>
        <taxon>Bacteria</taxon>
        <taxon>Pseudomonadati</taxon>
        <taxon>Pseudomonadota</taxon>
        <taxon>Alphaproteobacteria</taxon>
        <taxon>Sphingomonadales</taxon>
        <taxon>Sphingomonadaceae</taxon>
        <taxon>Sphingobium</taxon>
    </lineage>
</organism>
<dbReference type="Gene3D" id="3.30.450.20">
    <property type="entry name" value="PAS domain"/>
    <property type="match status" value="1"/>
</dbReference>
<accession>A0A249MYC3</accession>
<gene>
    <name evidence="2" type="ORF">CJD35_16925</name>
</gene>
<evidence type="ECO:0000313" key="2">
    <source>
        <dbReference type="EMBL" id="ASY46167.1"/>
    </source>
</evidence>
<dbReference type="SUPFAM" id="SSF55785">
    <property type="entry name" value="PYP-like sensor domain (PAS domain)"/>
    <property type="match status" value="1"/>
</dbReference>
<dbReference type="KEGG" id="shyd:CJD35_16925"/>
<dbReference type="PROSITE" id="PS50112">
    <property type="entry name" value="PAS"/>
    <property type="match status" value="1"/>
</dbReference>
<proteinExistence type="predicted"/>
<evidence type="ECO:0000259" key="1">
    <source>
        <dbReference type="PROSITE" id="PS50112"/>
    </source>
</evidence>
<dbReference type="InterPro" id="IPR000014">
    <property type="entry name" value="PAS"/>
</dbReference>
<dbReference type="Pfam" id="PF13188">
    <property type="entry name" value="PAS_8"/>
    <property type="match status" value="1"/>
</dbReference>